<dbReference type="GO" id="GO:0031124">
    <property type="term" value="P:mRNA 3'-end processing"/>
    <property type="evidence" value="ECO:0007669"/>
    <property type="project" value="TreeGrafter"/>
</dbReference>
<dbReference type="Gene3D" id="1.25.40.90">
    <property type="match status" value="1"/>
</dbReference>
<dbReference type="GO" id="GO:0000993">
    <property type="term" value="F:RNA polymerase II complex binding"/>
    <property type="evidence" value="ECO:0007669"/>
    <property type="project" value="TreeGrafter"/>
</dbReference>
<dbReference type="PANTHER" id="PTHR12460">
    <property type="entry name" value="CYCLIN-DEPENDENT KINASE INHIBITOR-RELATED PROTEIN"/>
    <property type="match status" value="1"/>
</dbReference>
<dbReference type="PROSITE" id="PS51391">
    <property type="entry name" value="CID"/>
    <property type="match status" value="1"/>
</dbReference>
<evidence type="ECO:0000256" key="5">
    <source>
        <dbReference type="ARBA" id="ARBA00067342"/>
    </source>
</evidence>
<keyword evidence="3" id="KW-0007">Acetylation</keyword>
<evidence type="ECO:0000256" key="4">
    <source>
        <dbReference type="ARBA" id="ARBA00062892"/>
    </source>
</evidence>
<keyword evidence="9" id="KW-1185">Reference proteome</keyword>
<name>A0AAN7VRV3_9COLE</name>
<evidence type="ECO:0000259" key="7">
    <source>
        <dbReference type="PROSITE" id="PS51391"/>
    </source>
</evidence>
<accession>A0AAN7VRV3</accession>
<keyword evidence="2" id="KW-0597">Phosphoprotein</keyword>
<dbReference type="AlphaFoldDB" id="A0AAN7VRV3"/>
<evidence type="ECO:0000256" key="3">
    <source>
        <dbReference type="ARBA" id="ARBA00022990"/>
    </source>
</evidence>
<protein>
    <recommendedName>
        <fullName evidence="5">Regulation of nuclear pre-mRNA domain-containing protein 2</fullName>
    </recommendedName>
</protein>
<dbReference type="Gene3D" id="6.10.250.2560">
    <property type="match status" value="1"/>
</dbReference>
<dbReference type="PANTHER" id="PTHR12460:SF40">
    <property type="entry name" value="REGULATION OF NUCLEAR PRE-MRNA DOMAIN-CONTAINING PROTEIN 2"/>
    <property type="match status" value="1"/>
</dbReference>
<dbReference type="EMBL" id="JAVRBK010000002">
    <property type="protein sequence ID" value="KAK5649068.1"/>
    <property type="molecule type" value="Genomic_DNA"/>
</dbReference>
<evidence type="ECO:0000313" key="9">
    <source>
        <dbReference type="Proteomes" id="UP001329430"/>
    </source>
</evidence>
<proteinExistence type="predicted"/>
<dbReference type="CDD" id="cd16981">
    <property type="entry name" value="CID_RPRD_like"/>
    <property type="match status" value="1"/>
</dbReference>
<dbReference type="Pfam" id="PF04818">
    <property type="entry name" value="CID"/>
    <property type="match status" value="1"/>
</dbReference>
<dbReference type="InterPro" id="IPR006569">
    <property type="entry name" value="CID_dom"/>
</dbReference>
<feature type="domain" description="CID" evidence="7">
    <location>
        <begin position="13"/>
        <end position="142"/>
    </location>
</feature>
<evidence type="ECO:0000313" key="8">
    <source>
        <dbReference type="EMBL" id="KAK5649068.1"/>
    </source>
</evidence>
<feature type="compositionally biased region" description="Gly residues" evidence="6">
    <location>
        <begin position="908"/>
        <end position="923"/>
    </location>
</feature>
<dbReference type="InterPro" id="IPR008942">
    <property type="entry name" value="ENTH_VHS"/>
</dbReference>
<comment type="subunit">
    <text evidence="4">Associates with the RNA polymerase II complex.</text>
</comment>
<feature type="region of interest" description="Disordered" evidence="6">
    <location>
        <begin position="528"/>
        <end position="561"/>
    </location>
</feature>
<feature type="compositionally biased region" description="Basic and acidic residues" evidence="6">
    <location>
        <begin position="944"/>
        <end position="975"/>
    </location>
</feature>
<evidence type="ECO:0000256" key="1">
    <source>
        <dbReference type="ARBA" id="ARBA00022481"/>
    </source>
</evidence>
<comment type="caution">
    <text evidence="8">The sequence shown here is derived from an EMBL/GenBank/DDBJ whole genome shotgun (WGS) entry which is preliminary data.</text>
</comment>
<dbReference type="Proteomes" id="UP001329430">
    <property type="component" value="Chromosome 2"/>
</dbReference>
<evidence type="ECO:0000256" key="6">
    <source>
        <dbReference type="SAM" id="MobiDB-lite"/>
    </source>
</evidence>
<feature type="region of interest" description="Disordered" evidence="6">
    <location>
        <begin position="895"/>
        <end position="975"/>
    </location>
</feature>
<evidence type="ECO:0000256" key="2">
    <source>
        <dbReference type="ARBA" id="ARBA00022553"/>
    </source>
</evidence>
<dbReference type="SMART" id="SM00582">
    <property type="entry name" value="RPR"/>
    <property type="match status" value="1"/>
</dbReference>
<reference evidence="8 9" key="1">
    <citation type="journal article" date="2024" name="Insects">
        <title>An Improved Chromosome-Level Genome Assembly of the Firefly Pyrocoelia pectoralis.</title>
        <authorList>
            <person name="Fu X."/>
            <person name="Meyer-Rochow V.B."/>
            <person name="Ballantyne L."/>
            <person name="Zhu X."/>
        </authorList>
    </citation>
    <scope>NUCLEOTIDE SEQUENCE [LARGE SCALE GENOMIC DNA]</scope>
    <source>
        <strain evidence="8">XCY_ONT2</strain>
    </source>
</reference>
<feature type="region of interest" description="Disordered" evidence="6">
    <location>
        <begin position="279"/>
        <end position="301"/>
    </location>
</feature>
<sequence length="987" mass="110774">MDTKPALAEVNAEIEFNTIAFEKKLSALKDSQDSINNCCQWCLQNRQHHKKIVSAWLNVLKRVKIEHRLTLFYLANDVIQYSKRRNYDFVESWGTTLQKATTMVRDEKIKNKVLRIFKIWEERGIYGEEFIADLCGLISASPSGRKTDDPHQFNPSYLIQKVWACSKLETDTDTKLNQLKEHNPKIQIDSDLLISSLKDRANVDDVEKELEEYNKHMENYINALKLEIKARIHLISLLTQAESQLDKDKKDVKFVTTAYRTFAARVKTLKKKLDEKIPSLASPVPSPDVNAPSPSSESEIDLPAVTSAPSVTTTVTTTAISTEVIFANPGYYNPVPPPSLDLETTFKPNNNFSSFIGTNMPFNLMNTSSSLFGNNSYNSTTTQAETTTSYSINNAISSLFPSIACPPPPPSSAPDVTTPNYSYNAPLLPPPMPPFSKTEDQYGMTTYAETYTNSNSTFRDVGYDTTSTTTTYPPTPLNIPPPPIPTTPFSTEYSSYQNSESSVTNYTSNSLTTMSSNMCVPMDDYNPAEELETWDPEPSWDQPPPILQDTPESPPMSEKTGFGDPVEYHEETVFAGGGDVDHRMLPPPVVDPVVSNDPKLVHHNKDIDHRNLISLTGSPSEVRSSWTAKTDQDFRVTAIQSKIGMDQDYRVPFIENLKLPPPPPPPKSLTSEASEPQYNSGFHQNKNTFNMDRNNFDINVVTNSNFSKPPPNTYNSMDSLPKLHESQANKLKFVGGKKPGLSPRKCQDNVESIDMDLSDDNENGDQKYPNSPNFEDCFDQPPSDLFDDVDANNFLDNVHENLDLEDLVSDDFNTDLNSNNSDSGILSSQDFHLKDFPSMFHHPPPHFNKAPPLIGNMLDRPMDWNDQNFNKEIPGMIFINDEMMGNRIDFRNTRMGRGKMRGNFNNGGVRGNRGGMPPRGGRGNPNYRGYIQRGIPRGRGFRGRGNDGMRGRGYDGNRGRGHDGNRGRGDFRGRNDYRNVRGGFNLI</sequence>
<dbReference type="SUPFAM" id="SSF48464">
    <property type="entry name" value="ENTH/VHS domain"/>
    <property type="match status" value="1"/>
</dbReference>
<keyword evidence="1" id="KW-0488">Methylation</keyword>
<gene>
    <name evidence="8" type="ORF">RI129_003960</name>
</gene>
<dbReference type="FunFam" id="1.25.40.90:FF:000020">
    <property type="entry name" value="regulation of nuclear pre-mRNA domain-containing protein 2 isoform X1"/>
    <property type="match status" value="1"/>
</dbReference>
<organism evidence="8 9">
    <name type="scientific">Pyrocoelia pectoralis</name>
    <dbReference type="NCBI Taxonomy" id="417401"/>
    <lineage>
        <taxon>Eukaryota</taxon>
        <taxon>Metazoa</taxon>
        <taxon>Ecdysozoa</taxon>
        <taxon>Arthropoda</taxon>
        <taxon>Hexapoda</taxon>
        <taxon>Insecta</taxon>
        <taxon>Pterygota</taxon>
        <taxon>Neoptera</taxon>
        <taxon>Endopterygota</taxon>
        <taxon>Coleoptera</taxon>
        <taxon>Polyphaga</taxon>
        <taxon>Elateriformia</taxon>
        <taxon>Elateroidea</taxon>
        <taxon>Lampyridae</taxon>
        <taxon>Lampyrinae</taxon>
        <taxon>Pyrocoelia</taxon>
    </lineage>
</organism>